<evidence type="ECO:0000256" key="1">
    <source>
        <dbReference type="SAM" id="Phobius"/>
    </source>
</evidence>
<reference evidence="2 3" key="1">
    <citation type="journal article" date="2017" name="BMC Genomics">
        <title>Genomic analysis of methanogenic archaea reveals a shift towards energy conservation.</title>
        <authorList>
            <person name="Gilmore S.P."/>
            <person name="Henske J.K."/>
            <person name="Sexton J.A."/>
            <person name="Solomon K.V."/>
            <person name="Seppala S."/>
            <person name="Yoo J.I."/>
            <person name="Huyett L.M."/>
            <person name="Pressman A."/>
            <person name="Cogan J.Z."/>
            <person name="Kivenson V."/>
            <person name="Peng X."/>
            <person name="Tan Y."/>
            <person name="Valentine D.L."/>
            <person name="O'Malley M.A."/>
        </authorList>
    </citation>
    <scope>NUCLEOTIDE SEQUENCE [LARGE SCALE GENOMIC DNA]</scope>
    <source>
        <strain evidence="2 3">M.o.H.</strain>
    </source>
</reference>
<protein>
    <submittedName>
        <fullName evidence="2">Uncharacterized protein</fullName>
    </submittedName>
</protein>
<proteinExistence type="predicted"/>
<name>A0A2A2H2R1_METBR</name>
<feature type="transmembrane region" description="Helical" evidence="1">
    <location>
        <begin position="47"/>
        <end position="68"/>
    </location>
</feature>
<accession>A0A2A2H2R1</accession>
<keyword evidence="1" id="KW-0812">Transmembrane</keyword>
<keyword evidence="1" id="KW-0472">Membrane</keyword>
<evidence type="ECO:0000313" key="2">
    <source>
        <dbReference type="EMBL" id="PAV03721.1"/>
    </source>
</evidence>
<keyword evidence="3" id="KW-1185">Reference proteome</keyword>
<organism evidence="2 3">
    <name type="scientific">Methanobacterium bryantii</name>
    <dbReference type="NCBI Taxonomy" id="2161"/>
    <lineage>
        <taxon>Archaea</taxon>
        <taxon>Methanobacteriati</taxon>
        <taxon>Methanobacteriota</taxon>
        <taxon>Methanomada group</taxon>
        <taxon>Methanobacteria</taxon>
        <taxon>Methanobacteriales</taxon>
        <taxon>Methanobacteriaceae</taxon>
        <taxon>Methanobacterium</taxon>
    </lineage>
</organism>
<evidence type="ECO:0000313" key="3">
    <source>
        <dbReference type="Proteomes" id="UP000217784"/>
    </source>
</evidence>
<dbReference type="AlphaFoldDB" id="A0A2A2H2R1"/>
<sequence length="103" mass="11741">MWNMAIINRTIPISTCQKTRKAFTAMLIPYSANMLIKSPITARIKPIIKIVMLHILTCIASVITSSLYNKQDIAYKIMIISETGTNSYDIIIGMLKNRYKLLF</sequence>
<dbReference type="Proteomes" id="UP000217784">
    <property type="component" value="Unassembled WGS sequence"/>
</dbReference>
<dbReference type="EMBL" id="LMVM01000037">
    <property type="protein sequence ID" value="PAV03721.1"/>
    <property type="molecule type" value="Genomic_DNA"/>
</dbReference>
<gene>
    <name evidence="2" type="ORF">ASJ80_01800</name>
</gene>
<keyword evidence="1" id="KW-1133">Transmembrane helix</keyword>
<comment type="caution">
    <text evidence="2">The sequence shown here is derived from an EMBL/GenBank/DDBJ whole genome shotgun (WGS) entry which is preliminary data.</text>
</comment>